<proteinExistence type="predicted"/>
<organism evidence="1 2">
    <name type="scientific">Corynebacterium liangguodongii</name>
    <dbReference type="NCBI Taxonomy" id="2079535"/>
    <lineage>
        <taxon>Bacteria</taxon>
        <taxon>Bacillati</taxon>
        <taxon>Actinomycetota</taxon>
        <taxon>Actinomycetes</taxon>
        <taxon>Mycobacteriales</taxon>
        <taxon>Corynebacteriaceae</taxon>
        <taxon>Corynebacterium</taxon>
    </lineage>
</organism>
<gene>
    <name evidence="1" type="ORF">C3E79_03465</name>
</gene>
<name>A0A2S0WD28_9CORY</name>
<accession>A0A2S0WD28</accession>
<dbReference type="RefSeq" id="WP_108403649.1">
    <property type="nucleotide sequence ID" value="NZ_CP026948.1"/>
</dbReference>
<evidence type="ECO:0000313" key="1">
    <source>
        <dbReference type="EMBL" id="AWB83660.1"/>
    </source>
</evidence>
<protein>
    <submittedName>
        <fullName evidence="1">Uncharacterized protein</fullName>
    </submittedName>
</protein>
<reference evidence="2" key="1">
    <citation type="submission" date="2018-01" db="EMBL/GenBank/DDBJ databases">
        <authorList>
            <person name="Li J."/>
        </authorList>
    </citation>
    <scope>NUCLEOTIDE SEQUENCE [LARGE SCALE GENOMIC DNA]</scope>
    <source>
        <strain evidence="2">2184</strain>
    </source>
</reference>
<sequence length="171" mass="17270">MQPHDQGWGQPYQQPYPQPAPSNGGNGAGIALVAALVVLLVALVGAIAYFVGSGTLNTSANSGDAAPVTVIETQTMQRAAQPSPAAAPEPVAPVARNSCPYSNYSAANGVTSAGFAANVYSAFIRECGNNGGPNVSLTAYSPATGINYNMSCSGSGTVYCRGGDNAVVKIW</sequence>
<dbReference type="OrthoDB" id="5150289at2"/>
<keyword evidence="2" id="KW-1185">Reference proteome</keyword>
<dbReference type="KEGG" id="clia:C3E79_03465"/>
<evidence type="ECO:0000313" key="2">
    <source>
        <dbReference type="Proteomes" id="UP000244754"/>
    </source>
</evidence>
<dbReference type="Proteomes" id="UP000244754">
    <property type="component" value="Chromosome"/>
</dbReference>
<dbReference type="EMBL" id="CP026948">
    <property type="protein sequence ID" value="AWB83660.1"/>
    <property type="molecule type" value="Genomic_DNA"/>
</dbReference>
<dbReference type="AlphaFoldDB" id="A0A2S0WD28"/>